<keyword evidence="2" id="KW-1185">Reference proteome</keyword>
<organism evidence="1 2">
    <name type="scientific">Amycolatopsis halotolerans</name>
    <dbReference type="NCBI Taxonomy" id="330083"/>
    <lineage>
        <taxon>Bacteria</taxon>
        <taxon>Bacillati</taxon>
        <taxon>Actinomycetota</taxon>
        <taxon>Actinomycetes</taxon>
        <taxon>Pseudonocardiales</taxon>
        <taxon>Pseudonocardiaceae</taxon>
        <taxon>Amycolatopsis</taxon>
    </lineage>
</organism>
<reference evidence="2" key="1">
    <citation type="journal article" date="2019" name="Int. J. Syst. Evol. Microbiol.">
        <title>The Global Catalogue of Microorganisms (GCM) 10K type strain sequencing project: providing services to taxonomists for standard genome sequencing and annotation.</title>
        <authorList>
            <consortium name="The Broad Institute Genomics Platform"/>
            <consortium name="The Broad Institute Genome Sequencing Center for Infectious Disease"/>
            <person name="Wu L."/>
            <person name="Ma J."/>
        </authorList>
    </citation>
    <scope>NUCLEOTIDE SEQUENCE [LARGE SCALE GENOMIC DNA]</scope>
    <source>
        <strain evidence="2">CGMCC 4.7682</strain>
    </source>
</reference>
<dbReference type="EMBL" id="JBHRWI010000020">
    <property type="protein sequence ID" value="MFC3511629.1"/>
    <property type="molecule type" value="Genomic_DNA"/>
</dbReference>
<dbReference type="Proteomes" id="UP001595764">
    <property type="component" value="Unassembled WGS sequence"/>
</dbReference>
<gene>
    <name evidence="1" type="ORF">ACFORO_15740</name>
</gene>
<name>A0ABV7QID6_9PSEU</name>
<accession>A0ABV7QID6</accession>
<protein>
    <submittedName>
        <fullName evidence="1">Uncharacterized protein</fullName>
    </submittedName>
</protein>
<comment type="caution">
    <text evidence="1">The sequence shown here is derived from an EMBL/GenBank/DDBJ whole genome shotgun (WGS) entry which is preliminary data.</text>
</comment>
<evidence type="ECO:0000313" key="1">
    <source>
        <dbReference type="EMBL" id="MFC3511629.1"/>
    </source>
</evidence>
<dbReference type="RefSeq" id="WP_377867986.1">
    <property type="nucleotide sequence ID" value="NZ_JBHMAY010000003.1"/>
</dbReference>
<sequence>MAIGAAGLRAMTMGFPVAVGQTGSVAVAFRTSTAGMLREWADGRFSAVRCLTAIATVFRMLPRRLGTVSVEMFGLVGVLDVGRRELIGLSLVKQAGLVVVAGM</sequence>
<evidence type="ECO:0000313" key="2">
    <source>
        <dbReference type="Proteomes" id="UP001595764"/>
    </source>
</evidence>
<proteinExistence type="predicted"/>